<evidence type="ECO:0000313" key="1">
    <source>
        <dbReference type="EMBL" id="QEC69077.1"/>
    </source>
</evidence>
<dbReference type="PANTHER" id="PTHR41244">
    <property type="entry name" value="RHAMNAN SYNTHESIS F"/>
    <property type="match status" value="1"/>
</dbReference>
<dbReference type="KEGG" id="pgin:FRZ67_17815"/>
<reference evidence="1 2" key="1">
    <citation type="journal article" date="2016" name="Int. J. Syst. Evol. Microbiol.">
        <title>Panacibacter ginsenosidivorans gen. nov., sp. nov., with ginsenoside converting activity isolated from soil of a ginseng field.</title>
        <authorList>
            <person name="Siddiqi M.Z."/>
            <person name="Muhammad Shafi S."/>
            <person name="Choi K.D."/>
            <person name="Im W.T."/>
        </authorList>
    </citation>
    <scope>NUCLEOTIDE SEQUENCE [LARGE SCALE GENOMIC DNA]</scope>
    <source>
        <strain evidence="1 2">Gsoil1550</strain>
    </source>
</reference>
<name>A0A5B8VC24_9BACT</name>
<accession>A0A5B8VC24</accession>
<dbReference type="InterPro" id="IPR032719">
    <property type="entry name" value="WbsX"/>
</dbReference>
<dbReference type="OrthoDB" id="9816424at2"/>
<dbReference type="EMBL" id="CP042435">
    <property type="protein sequence ID" value="QEC69077.1"/>
    <property type="molecule type" value="Genomic_DNA"/>
</dbReference>
<dbReference type="PANTHER" id="PTHR41244:SF1">
    <property type="entry name" value="GLYCOSYLTRANSFERASE"/>
    <property type="match status" value="1"/>
</dbReference>
<dbReference type="RefSeq" id="WP_147191768.1">
    <property type="nucleotide sequence ID" value="NZ_CP042435.1"/>
</dbReference>
<keyword evidence="2" id="KW-1185">Reference proteome</keyword>
<sequence>MPRLIAYYLPQYHPIPENDAWWGTGFTEWTNVAKAKPLFNGHYQPHFPADLGYYDLRVPEVREQQEAMARQYGIEGFMYYHYWFGNGRVLLERPMQQMLRAKKNNFPFCLCWANESWKGVWHGVSTGKTLIEQTYPGKSDYEKHFYYLLDAFNDERYIKVDNKPVFNVYMPLNLPDIHEFANTFHELAIKEGFSGMYLIGSRCPIDWNPCQYGFSGVIGSEMANLRIKQRSYFSKKKIYLVKKIQSHTQQLAKKKMFAPNKIPLVTAYENIIDQLITDKTFSFDYYPCAVPNWDNTPRAGADGLVFHHSTPQLFGKHLQHALQKVSHLPAERQFVFIKSWNEWAEGNYLEPDQQFGYGYLEEIKQQLQAIA</sequence>
<protein>
    <submittedName>
        <fullName evidence="1">Lipopolysaccharide biosynthesis protein</fullName>
    </submittedName>
</protein>
<dbReference type="AlphaFoldDB" id="A0A5B8VC24"/>
<gene>
    <name evidence="1" type="ORF">FRZ67_17815</name>
</gene>
<proteinExistence type="predicted"/>
<evidence type="ECO:0000313" key="2">
    <source>
        <dbReference type="Proteomes" id="UP000321533"/>
    </source>
</evidence>
<dbReference type="Pfam" id="PF14307">
    <property type="entry name" value="Glyco_tran_WbsX"/>
    <property type="match status" value="1"/>
</dbReference>
<dbReference type="Gene3D" id="3.20.20.80">
    <property type="entry name" value="Glycosidases"/>
    <property type="match status" value="1"/>
</dbReference>
<dbReference type="Proteomes" id="UP000321533">
    <property type="component" value="Chromosome"/>
</dbReference>
<dbReference type="CDD" id="cd11579">
    <property type="entry name" value="Glyco_tran_WbsX"/>
    <property type="match status" value="1"/>
</dbReference>
<organism evidence="1 2">
    <name type="scientific">Panacibacter ginsenosidivorans</name>
    <dbReference type="NCBI Taxonomy" id="1813871"/>
    <lineage>
        <taxon>Bacteria</taxon>
        <taxon>Pseudomonadati</taxon>
        <taxon>Bacteroidota</taxon>
        <taxon>Chitinophagia</taxon>
        <taxon>Chitinophagales</taxon>
        <taxon>Chitinophagaceae</taxon>
        <taxon>Panacibacter</taxon>
    </lineage>
</organism>